<proteinExistence type="predicted"/>
<dbReference type="EMBL" id="JBHTNU010000020">
    <property type="protein sequence ID" value="MFD1428312.1"/>
    <property type="molecule type" value="Genomic_DNA"/>
</dbReference>
<dbReference type="InterPro" id="IPR018958">
    <property type="entry name" value="Knr4/Smi1-like_dom"/>
</dbReference>
<dbReference type="Gene3D" id="3.40.1580.10">
    <property type="entry name" value="SMI1/KNR4-like"/>
    <property type="match status" value="2"/>
</dbReference>
<dbReference type="RefSeq" id="WP_380167094.1">
    <property type="nucleotide sequence ID" value="NZ_JBHTNU010000020.1"/>
</dbReference>
<dbReference type="Proteomes" id="UP001597282">
    <property type="component" value="Unassembled WGS sequence"/>
</dbReference>
<name>A0ABW4CDC0_9BACL</name>
<protein>
    <submittedName>
        <fullName evidence="2">SMI1/KNR4 family protein</fullName>
    </submittedName>
</protein>
<keyword evidence="3" id="KW-1185">Reference proteome</keyword>
<evidence type="ECO:0000313" key="3">
    <source>
        <dbReference type="Proteomes" id="UP001597282"/>
    </source>
</evidence>
<evidence type="ECO:0000313" key="2">
    <source>
        <dbReference type="EMBL" id="MFD1428312.1"/>
    </source>
</evidence>
<evidence type="ECO:0000259" key="1">
    <source>
        <dbReference type="SMART" id="SM00860"/>
    </source>
</evidence>
<organism evidence="2 3">
    <name type="scientific">Kroppenstedtia sanguinis</name>
    <dbReference type="NCBI Taxonomy" id="1380684"/>
    <lineage>
        <taxon>Bacteria</taxon>
        <taxon>Bacillati</taxon>
        <taxon>Bacillota</taxon>
        <taxon>Bacilli</taxon>
        <taxon>Bacillales</taxon>
        <taxon>Thermoactinomycetaceae</taxon>
        <taxon>Kroppenstedtia</taxon>
    </lineage>
</organism>
<gene>
    <name evidence="2" type="ORF">ACFQ4Y_15510</name>
</gene>
<dbReference type="Pfam" id="PF09346">
    <property type="entry name" value="SMI1_KNR4"/>
    <property type="match status" value="1"/>
</dbReference>
<dbReference type="Pfam" id="PF14568">
    <property type="entry name" value="SUKH_6"/>
    <property type="match status" value="1"/>
</dbReference>
<reference evidence="3" key="1">
    <citation type="journal article" date="2019" name="Int. J. Syst. Evol. Microbiol.">
        <title>The Global Catalogue of Microorganisms (GCM) 10K type strain sequencing project: providing services to taxonomists for standard genome sequencing and annotation.</title>
        <authorList>
            <consortium name="The Broad Institute Genomics Platform"/>
            <consortium name="The Broad Institute Genome Sequencing Center for Infectious Disease"/>
            <person name="Wu L."/>
            <person name="Ma J."/>
        </authorList>
    </citation>
    <scope>NUCLEOTIDE SEQUENCE [LARGE SCALE GENOMIC DNA]</scope>
    <source>
        <strain evidence="3">S1</strain>
    </source>
</reference>
<dbReference type="InterPro" id="IPR037883">
    <property type="entry name" value="Knr4/Smi1-like_sf"/>
</dbReference>
<feature type="domain" description="Knr4/Smi1-like" evidence="1">
    <location>
        <begin position="277"/>
        <end position="400"/>
    </location>
</feature>
<accession>A0ABW4CDC0</accession>
<dbReference type="SMART" id="SM00860">
    <property type="entry name" value="SMI1_KNR4"/>
    <property type="match status" value="2"/>
</dbReference>
<dbReference type="SUPFAM" id="SSF160631">
    <property type="entry name" value="SMI1/KNR4-like"/>
    <property type="match status" value="2"/>
</dbReference>
<feature type="domain" description="Knr4/Smi1-like" evidence="1">
    <location>
        <begin position="140"/>
        <end position="261"/>
    </location>
</feature>
<sequence>MIENIDFGEGKVVHSGIFPEMGIPFKDQPWPLEQDMLSVVYEGGKYVIDVGCYDHTNFEKLAVSVSVSGDMRKPVFEEEAYTAKKLKESIERAVQAVHKVLNLPDEVSPYSSVLSPRYSKDPVDSLLGRIEVEWEGKESEATAEMVEAVEKEWGVPLPSELKKVVLACNGGGPIPMISTYEGGYQIFHYLYSFNPRDRHHVHEQKVRFSTWLPKDVFPIGKSARGTVCLDYREDPQPQVIAFESDSTPYYIAQNFEDFLTNLQFNIDWGNAKSDTLPSLKNYLDQLEAQWNIEFSLQYKKLVLQAHGGRPDRKFFFYEKGKQRIKRLLRVDEASEENVYHVYKNHFDDTSCYPFAKCPSGAYLCHDYRSGKPSVSLWDPKEDTLYPVKSSFARFLHYLRY</sequence>
<comment type="caution">
    <text evidence="2">The sequence shown here is derived from an EMBL/GenBank/DDBJ whole genome shotgun (WGS) entry which is preliminary data.</text>
</comment>